<evidence type="ECO:0000256" key="1">
    <source>
        <dbReference type="SAM" id="MobiDB-lite"/>
    </source>
</evidence>
<proteinExistence type="predicted"/>
<sequence>MIANNSAIQHHSSRVLLSSSSRPRDISRPSYEAKDPFVDIHQPRFNSILAAERDQQNKIDKQTQINIHQIYRLQRMKPKLLQNSPDLAIWIKNKNRYKDARASLKLAKQLK</sequence>
<accession>A0AAD3S7I2</accession>
<feature type="compositionally biased region" description="Polar residues" evidence="1">
    <location>
        <begin position="1"/>
        <end position="10"/>
    </location>
</feature>
<feature type="compositionally biased region" description="Basic and acidic residues" evidence="1">
    <location>
        <begin position="22"/>
        <end position="33"/>
    </location>
</feature>
<evidence type="ECO:0000313" key="3">
    <source>
        <dbReference type="Proteomes" id="UP001279734"/>
    </source>
</evidence>
<evidence type="ECO:0000313" key="2">
    <source>
        <dbReference type="EMBL" id="GMH05958.1"/>
    </source>
</evidence>
<reference evidence="2" key="1">
    <citation type="submission" date="2023-05" db="EMBL/GenBank/DDBJ databases">
        <title>Nepenthes gracilis genome sequencing.</title>
        <authorList>
            <person name="Fukushima K."/>
        </authorList>
    </citation>
    <scope>NUCLEOTIDE SEQUENCE</scope>
    <source>
        <strain evidence="2">SING2019-196</strain>
    </source>
</reference>
<feature type="region of interest" description="Disordered" evidence="1">
    <location>
        <begin position="1"/>
        <end position="33"/>
    </location>
</feature>
<dbReference type="AlphaFoldDB" id="A0AAD3S7I2"/>
<comment type="caution">
    <text evidence="2">The sequence shown here is derived from an EMBL/GenBank/DDBJ whole genome shotgun (WGS) entry which is preliminary data.</text>
</comment>
<dbReference type="Proteomes" id="UP001279734">
    <property type="component" value="Unassembled WGS sequence"/>
</dbReference>
<keyword evidence="3" id="KW-1185">Reference proteome</keyword>
<dbReference type="EMBL" id="BSYO01000006">
    <property type="protein sequence ID" value="GMH05958.1"/>
    <property type="molecule type" value="Genomic_DNA"/>
</dbReference>
<protein>
    <submittedName>
        <fullName evidence="2">Uncharacterized protein</fullName>
    </submittedName>
</protein>
<organism evidence="2 3">
    <name type="scientific">Nepenthes gracilis</name>
    <name type="common">Slender pitcher plant</name>
    <dbReference type="NCBI Taxonomy" id="150966"/>
    <lineage>
        <taxon>Eukaryota</taxon>
        <taxon>Viridiplantae</taxon>
        <taxon>Streptophyta</taxon>
        <taxon>Embryophyta</taxon>
        <taxon>Tracheophyta</taxon>
        <taxon>Spermatophyta</taxon>
        <taxon>Magnoliopsida</taxon>
        <taxon>eudicotyledons</taxon>
        <taxon>Gunneridae</taxon>
        <taxon>Pentapetalae</taxon>
        <taxon>Caryophyllales</taxon>
        <taxon>Nepenthaceae</taxon>
        <taxon>Nepenthes</taxon>
    </lineage>
</organism>
<gene>
    <name evidence="2" type="ORF">Nepgr_007798</name>
</gene>
<name>A0AAD3S7I2_NEPGR</name>